<proteinExistence type="predicted"/>
<accession>A0AA88DRM7</accession>
<evidence type="ECO:0000313" key="3">
    <source>
        <dbReference type="Proteomes" id="UP001187192"/>
    </source>
</evidence>
<evidence type="ECO:0000313" key="2">
    <source>
        <dbReference type="EMBL" id="GMN60417.1"/>
    </source>
</evidence>
<feature type="compositionally biased region" description="Basic residues" evidence="1">
    <location>
        <begin position="336"/>
        <end position="349"/>
    </location>
</feature>
<protein>
    <submittedName>
        <fullName evidence="2">Uncharacterized protein</fullName>
    </submittedName>
</protein>
<sequence>MSIIREWVTTREYHSGKYIGWGCLEHNLESILTEDDVRDLRIKFTILDEVELRVPNSSEIADNPCEQWFAVYEIFFDLDLRFPLPGLASAILAHYWIAVGQLMPNSWRVILRVAEVGSKVGIEPSEVDFRALYYMKQNIDSWGRFIFVTQSRNSMVFGDARGSDYEWRNHFVMIRGSVDVPSSLWETPTKWGHPTAPHPFLAPLEKQIISPSHSSLTLDASLCSRCLFPSPSLAATSLQQFPLRPQMDAMEELEVNLESGSATAPAETCLGEYIWSKPPKLTSELLDWIDRIMAGHTSFPQVTHRTRSATESTAVTCALIAKVKKKTPPVDEMRARMSRHKSVAQKRKNAIGSADTDDLDPDSLGSWLCDSPTTEEEEGGGTDLDYLGDCTFLALYEVYCSRNVHNQQLMTAMSLHFTALVREKSEVIHACISELTEEVKDQQSGAWSWARLDTLRAHCDGKLLKEKVAKEIADLVSYFDENEESGGEDAASTTQVTGGRLSGELSVLDAGTEE</sequence>
<feature type="region of interest" description="Disordered" evidence="1">
    <location>
        <begin position="482"/>
        <end position="514"/>
    </location>
</feature>
<keyword evidence="3" id="KW-1185">Reference proteome</keyword>
<reference evidence="2" key="1">
    <citation type="submission" date="2023-07" db="EMBL/GenBank/DDBJ databases">
        <title>draft genome sequence of fig (Ficus carica).</title>
        <authorList>
            <person name="Takahashi T."/>
            <person name="Nishimura K."/>
        </authorList>
    </citation>
    <scope>NUCLEOTIDE SEQUENCE</scope>
</reference>
<name>A0AA88DRM7_FICCA</name>
<dbReference type="EMBL" id="BTGU01000098">
    <property type="protein sequence ID" value="GMN60417.1"/>
    <property type="molecule type" value="Genomic_DNA"/>
</dbReference>
<feature type="region of interest" description="Disordered" evidence="1">
    <location>
        <begin position="330"/>
        <end position="359"/>
    </location>
</feature>
<evidence type="ECO:0000256" key="1">
    <source>
        <dbReference type="SAM" id="MobiDB-lite"/>
    </source>
</evidence>
<dbReference type="Proteomes" id="UP001187192">
    <property type="component" value="Unassembled WGS sequence"/>
</dbReference>
<dbReference type="AlphaFoldDB" id="A0AA88DRM7"/>
<comment type="caution">
    <text evidence="2">The sequence shown here is derived from an EMBL/GenBank/DDBJ whole genome shotgun (WGS) entry which is preliminary data.</text>
</comment>
<organism evidence="2 3">
    <name type="scientific">Ficus carica</name>
    <name type="common">Common fig</name>
    <dbReference type="NCBI Taxonomy" id="3494"/>
    <lineage>
        <taxon>Eukaryota</taxon>
        <taxon>Viridiplantae</taxon>
        <taxon>Streptophyta</taxon>
        <taxon>Embryophyta</taxon>
        <taxon>Tracheophyta</taxon>
        <taxon>Spermatophyta</taxon>
        <taxon>Magnoliopsida</taxon>
        <taxon>eudicotyledons</taxon>
        <taxon>Gunneridae</taxon>
        <taxon>Pentapetalae</taxon>
        <taxon>rosids</taxon>
        <taxon>fabids</taxon>
        <taxon>Rosales</taxon>
        <taxon>Moraceae</taxon>
        <taxon>Ficeae</taxon>
        <taxon>Ficus</taxon>
    </lineage>
</organism>
<gene>
    <name evidence="2" type="ORF">TIFTF001_029511</name>
</gene>